<protein>
    <submittedName>
        <fullName evidence="10">Putative pectinesterase/pectinesterase inhibitor 41</fullName>
    </submittedName>
</protein>
<accession>W9QHX0</accession>
<sequence length="534" mass="58285">MAAKLLFCNIFLLVIIFVSSPILSTSSTTIKANTSHEAICNSTPYPSDCRATLPLNQSGTIHVYSRFFVQKSVTVANHFLALLNSFLKTRRPPLPETTIRALQDCHLLGELTLETLSKTYQTINFTNSLDVFEADDLQTSLSAVLTNQQTCLDGLEEVTSAASVRNALSVPLSIGTKLYSISLALFKHGWVDDDAEDSDNDKVLPSATRRRTLQITSTNLEGVLVSQMVVVNKNGRGNFTTISEAINAAPNNTAIGNRNSTTYFGIYVVRGVYEEHVSIPRNKHNLMLIGDGINKTVITGNRNVVDGWTTFNSATFGELNLDPEPSSTKQWHSETTPTCLHSIDAASKATKTLYTRTPSGNSTEAATSTAQLIFGNAAVVLQNCNIYARLPLRNQFNAITAQGRTDPNQNTGTSIHNCKIRAASDLATNNGTTRTYLGRPWQQYSRTAYMQSYMDSLIDPAGWKEWSGNFALTTLYYAEFNNSGPGSNTSSRVTWPGYRVISATDAVNFTVSNFIVGDAWLTATTGVPYTAGLL</sequence>
<dbReference type="SUPFAM" id="SSF101148">
    <property type="entry name" value="Plant invertase/pectin methylesterase inhibitor"/>
    <property type="match status" value="1"/>
</dbReference>
<evidence type="ECO:0000256" key="1">
    <source>
        <dbReference type="ARBA" id="ARBA00004191"/>
    </source>
</evidence>
<dbReference type="PANTHER" id="PTHR31707">
    <property type="entry name" value="PECTINESTERASE"/>
    <property type="match status" value="1"/>
</dbReference>
<comment type="pathway">
    <text evidence="2">Glycan metabolism; pectin degradation; 2-dehydro-3-deoxy-D-gluconate from pectin: step 1/5.</text>
</comment>
<evidence type="ECO:0000256" key="4">
    <source>
        <dbReference type="ARBA" id="ARBA00007786"/>
    </source>
</evidence>
<keyword evidence="6" id="KW-0378">Hydrolase</keyword>
<dbReference type="CDD" id="cd15798">
    <property type="entry name" value="PMEI-like_3"/>
    <property type="match status" value="1"/>
</dbReference>
<keyword evidence="11" id="KW-1185">Reference proteome</keyword>
<comment type="similarity">
    <text evidence="3">In the N-terminal section; belongs to the PMEI family.</text>
</comment>
<organism evidence="10 11">
    <name type="scientific">Morus notabilis</name>
    <dbReference type="NCBI Taxonomy" id="981085"/>
    <lineage>
        <taxon>Eukaryota</taxon>
        <taxon>Viridiplantae</taxon>
        <taxon>Streptophyta</taxon>
        <taxon>Embryophyta</taxon>
        <taxon>Tracheophyta</taxon>
        <taxon>Spermatophyta</taxon>
        <taxon>Magnoliopsida</taxon>
        <taxon>eudicotyledons</taxon>
        <taxon>Gunneridae</taxon>
        <taxon>Pentapetalae</taxon>
        <taxon>rosids</taxon>
        <taxon>fabids</taxon>
        <taxon>Rosales</taxon>
        <taxon>Moraceae</taxon>
        <taxon>Moreae</taxon>
        <taxon>Morus</taxon>
    </lineage>
</organism>
<dbReference type="InterPro" id="IPR000070">
    <property type="entry name" value="Pectinesterase_cat"/>
</dbReference>
<keyword evidence="7" id="KW-0063">Aspartyl esterase</keyword>
<dbReference type="InterPro" id="IPR011050">
    <property type="entry name" value="Pectin_lyase_fold/virulence"/>
</dbReference>
<dbReference type="STRING" id="981085.W9QHX0"/>
<dbReference type="GO" id="GO:0004857">
    <property type="term" value="F:enzyme inhibitor activity"/>
    <property type="evidence" value="ECO:0007669"/>
    <property type="project" value="InterPro"/>
</dbReference>
<dbReference type="Pfam" id="PF01095">
    <property type="entry name" value="Pectinesterase"/>
    <property type="match status" value="2"/>
</dbReference>
<feature type="chain" id="PRO_5011113817" evidence="8">
    <location>
        <begin position="28"/>
        <end position="534"/>
    </location>
</feature>
<dbReference type="eggNOG" id="ENOG502QUB9">
    <property type="taxonomic scope" value="Eukaryota"/>
</dbReference>
<evidence type="ECO:0000256" key="3">
    <source>
        <dbReference type="ARBA" id="ARBA00006027"/>
    </source>
</evidence>
<evidence type="ECO:0000256" key="2">
    <source>
        <dbReference type="ARBA" id="ARBA00005184"/>
    </source>
</evidence>
<evidence type="ECO:0000256" key="5">
    <source>
        <dbReference type="ARBA" id="ARBA00022512"/>
    </source>
</evidence>
<evidence type="ECO:0000313" key="10">
    <source>
        <dbReference type="EMBL" id="EXB37783.1"/>
    </source>
</evidence>
<dbReference type="Proteomes" id="UP000030645">
    <property type="component" value="Unassembled WGS sequence"/>
</dbReference>
<dbReference type="GO" id="GO:0045490">
    <property type="term" value="P:pectin catabolic process"/>
    <property type="evidence" value="ECO:0007669"/>
    <property type="project" value="UniProtKB-UniPathway"/>
</dbReference>
<dbReference type="UniPathway" id="UPA00545">
    <property type="reaction ID" value="UER00823"/>
</dbReference>
<dbReference type="NCBIfam" id="TIGR01614">
    <property type="entry name" value="PME_inhib"/>
    <property type="match status" value="1"/>
</dbReference>
<dbReference type="Pfam" id="PF04043">
    <property type="entry name" value="PMEI"/>
    <property type="match status" value="1"/>
</dbReference>
<feature type="domain" description="Pectinesterase inhibitor" evidence="9">
    <location>
        <begin position="31"/>
        <end position="185"/>
    </location>
</feature>
<dbReference type="GO" id="GO:0042545">
    <property type="term" value="P:cell wall modification"/>
    <property type="evidence" value="ECO:0007669"/>
    <property type="project" value="InterPro"/>
</dbReference>
<evidence type="ECO:0000259" key="9">
    <source>
        <dbReference type="SMART" id="SM00856"/>
    </source>
</evidence>
<gene>
    <name evidence="10" type="ORF">L484_003553</name>
</gene>
<dbReference type="SMART" id="SM00856">
    <property type="entry name" value="PMEI"/>
    <property type="match status" value="1"/>
</dbReference>
<dbReference type="Gene3D" id="2.160.20.10">
    <property type="entry name" value="Single-stranded right-handed beta-helix, Pectin lyase-like"/>
    <property type="match status" value="2"/>
</dbReference>
<comment type="subcellular location">
    <subcellularLocation>
        <location evidence="1">Secreted</location>
        <location evidence="1">Cell wall</location>
    </subcellularLocation>
</comment>
<reference evidence="11" key="1">
    <citation type="submission" date="2013-01" db="EMBL/GenBank/DDBJ databases">
        <title>Draft Genome Sequence of a Mulberry Tree, Morus notabilis C.K. Schneid.</title>
        <authorList>
            <person name="He N."/>
            <person name="Zhao S."/>
        </authorList>
    </citation>
    <scope>NUCLEOTIDE SEQUENCE</scope>
</reference>
<dbReference type="Gene3D" id="1.20.140.40">
    <property type="entry name" value="Invertase/pectin methylesterase inhibitor family protein"/>
    <property type="match status" value="1"/>
</dbReference>
<comment type="similarity">
    <text evidence="4">In the C-terminal section; belongs to the pectinesterase family.</text>
</comment>
<dbReference type="AlphaFoldDB" id="W9QHX0"/>
<dbReference type="InterPro" id="IPR006501">
    <property type="entry name" value="Pectinesterase_inhib_dom"/>
</dbReference>
<evidence type="ECO:0000256" key="7">
    <source>
        <dbReference type="ARBA" id="ARBA00023085"/>
    </source>
</evidence>
<keyword evidence="5" id="KW-0964">Secreted</keyword>
<dbReference type="GO" id="GO:0030599">
    <property type="term" value="F:pectinesterase activity"/>
    <property type="evidence" value="ECO:0007669"/>
    <property type="project" value="InterPro"/>
</dbReference>
<keyword evidence="5" id="KW-0134">Cell wall</keyword>
<dbReference type="InterPro" id="IPR035513">
    <property type="entry name" value="Invertase/methylesterase_inhib"/>
</dbReference>
<keyword evidence="8" id="KW-0732">Signal</keyword>
<feature type="signal peptide" evidence="8">
    <location>
        <begin position="1"/>
        <end position="27"/>
    </location>
</feature>
<evidence type="ECO:0000256" key="8">
    <source>
        <dbReference type="SAM" id="SignalP"/>
    </source>
</evidence>
<proteinExistence type="inferred from homology"/>
<dbReference type="EMBL" id="KE343658">
    <property type="protein sequence ID" value="EXB37783.1"/>
    <property type="molecule type" value="Genomic_DNA"/>
</dbReference>
<dbReference type="InterPro" id="IPR012334">
    <property type="entry name" value="Pectin_lyas_fold"/>
</dbReference>
<dbReference type="SUPFAM" id="SSF51126">
    <property type="entry name" value="Pectin lyase-like"/>
    <property type="match status" value="1"/>
</dbReference>
<evidence type="ECO:0000256" key="6">
    <source>
        <dbReference type="ARBA" id="ARBA00022801"/>
    </source>
</evidence>
<name>W9QHX0_9ROSA</name>
<evidence type="ECO:0000313" key="11">
    <source>
        <dbReference type="Proteomes" id="UP000030645"/>
    </source>
</evidence>